<protein>
    <submittedName>
        <fullName evidence="2">Uncharacterized protein</fullName>
    </submittedName>
</protein>
<sequence length="125" mass="14938">MQRETDASENIRHYDQSLRWRIRRFFEKRNSIDLLRISTSNGTLLRMLKSLKPYPPKTRRPPRPLQQQTMATSPPTPPPPHAHYQQQQPQNVLQQRLLLRSQRQEQQHGGGSMVEMQMYRKLVRL</sequence>
<feature type="compositionally biased region" description="Low complexity" evidence="1">
    <location>
        <begin position="82"/>
        <end position="91"/>
    </location>
</feature>
<accession>A0A182MQY7</accession>
<reference evidence="3" key="1">
    <citation type="submission" date="2013-09" db="EMBL/GenBank/DDBJ databases">
        <title>The Genome Sequence of Anopheles culicifacies species A.</title>
        <authorList>
            <consortium name="The Broad Institute Genomics Platform"/>
            <person name="Neafsey D.E."/>
            <person name="Besansky N."/>
            <person name="Howell P."/>
            <person name="Walton C."/>
            <person name="Young S.K."/>
            <person name="Zeng Q."/>
            <person name="Gargeya S."/>
            <person name="Fitzgerald M."/>
            <person name="Haas B."/>
            <person name="Abouelleil A."/>
            <person name="Allen A.W."/>
            <person name="Alvarado L."/>
            <person name="Arachchi H.M."/>
            <person name="Berlin A.M."/>
            <person name="Chapman S.B."/>
            <person name="Gainer-Dewar J."/>
            <person name="Goldberg J."/>
            <person name="Griggs A."/>
            <person name="Gujja S."/>
            <person name="Hansen M."/>
            <person name="Howarth C."/>
            <person name="Imamovic A."/>
            <person name="Ireland A."/>
            <person name="Larimer J."/>
            <person name="McCowan C."/>
            <person name="Murphy C."/>
            <person name="Pearson M."/>
            <person name="Poon T.W."/>
            <person name="Priest M."/>
            <person name="Roberts A."/>
            <person name="Saif S."/>
            <person name="Shea T."/>
            <person name="Sisk P."/>
            <person name="Sykes S."/>
            <person name="Wortman J."/>
            <person name="Nusbaum C."/>
            <person name="Birren B."/>
        </authorList>
    </citation>
    <scope>NUCLEOTIDE SEQUENCE [LARGE SCALE GENOMIC DNA]</scope>
    <source>
        <strain evidence="3">A-37</strain>
    </source>
</reference>
<dbReference type="EnsemblMetazoa" id="ACUA024159-RA">
    <property type="protein sequence ID" value="ACUA024159-PA"/>
    <property type="gene ID" value="ACUA024159"/>
</dbReference>
<evidence type="ECO:0000256" key="1">
    <source>
        <dbReference type="SAM" id="MobiDB-lite"/>
    </source>
</evidence>
<dbReference type="AlphaFoldDB" id="A0A182MQY7"/>
<organism evidence="2 3">
    <name type="scientific">Anopheles culicifacies</name>
    <dbReference type="NCBI Taxonomy" id="139723"/>
    <lineage>
        <taxon>Eukaryota</taxon>
        <taxon>Metazoa</taxon>
        <taxon>Ecdysozoa</taxon>
        <taxon>Arthropoda</taxon>
        <taxon>Hexapoda</taxon>
        <taxon>Insecta</taxon>
        <taxon>Pterygota</taxon>
        <taxon>Neoptera</taxon>
        <taxon>Endopterygota</taxon>
        <taxon>Diptera</taxon>
        <taxon>Nematocera</taxon>
        <taxon>Culicoidea</taxon>
        <taxon>Culicidae</taxon>
        <taxon>Anophelinae</taxon>
        <taxon>Anopheles</taxon>
        <taxon>culicifacies species complex</taxon>
    </lineage>
</organism>
<dbReference type="Proteomes" id="UP000075883">
    <property type="component" value="Unassembled WGS sequence"/>
</dbReference>
<evidence type="ECO:0000313" key="3">
    <source>
        <dbReference type="Proteomes" id="UP000075883"/>
    </source>
</evidence>
<evidence type="ECO:0000313" key="2">
    <source>
        <dbReference type="EnsemblMetazoa" id="ACUA024159-PA"/>
    </source>
</evidence>
<dbReference type="STRING" id="139723.A0A182MQY7"/>
<proteinExistence type="predicted"/>
<name>A0A182MQY7_9DIPT</name>
<dbReference type="VEuPathDB" id="VectorBase:ACUA024159"/>
<keyword evidence="3" id="KW-1185">Reference proteome</keyword>
<feature type="region of interest" description="Disordered" evidence="1">
    <location>
        <begin position="49"/>
        <end position="91"/>
    </location>
</feature>
<reference evidence="2" key="2">
    <citation type="submission" date="2020-05" db="UniProtKB">
        <authorList>
            <consortium name="EnsemblMetazoa"/>
        </authorList>
    </citation>
    <scope>IDENTIFICATION</scope>
    <source>
        <strain evidence="2">A-37</strain>
    </source>
</reference>
<dbReference type="EMBL" id="AXCM01018683">
    <property type="status" value="NOT_ANNOTATED_CDS"/>
    <property type="molecule type" value="Genomic_DNA"/>
</dbReference>